<dbReference type="InterPro" id="IPR001046">
    <property type="entry name" value="NRAMP_fam"/>
</dbReference>
<evidence type="ECO:0000256" key="7">
    <source>
        <dbReference type="SAM" id="Phobius"/>
    </source>
</evidence>
<comment type="subcellular location">
    <subcellularLocation>
        <location evidence="1">Membrane</location>
        <topology evidence="1">Multi-pass membrane protein</topology>
    </subcellularLocation>
</comment>
<dbReference type="EMBL" id="BLAJ01000004">
    <property type="protein sequence ID" value="GES51409.1"/>
    <property type="molecule type" value="Genomic_DNA"/>
</dbReference>
<evidence type="ECO:0000313" key="8">
    <source>
        <dbReference type="EMBL" id="GES51409.1"/>
    </source>
</evidence>
<feature type="transmembrane region" description="Helical" evidence="7">
    <location>
        <begin position="196"/>
        <end position="215"/>
    </location>
</feature>
<gene>
    <name evidence="8" type="ORF">RsS93_40230</name>
</gene>
<protein>
    <submittedName>
        <fullName evidence="8">Iron transporter</fullName>
    </submittedName>
</protein>
<keyword evidence="2" id="KW-0813">Transport</keyword>
<feature type="transmembrane region" description="Helical" evidence="7">
    <location>
        <begin position="301"/>
        <end position="324"/>
    </location>
</feature>
<feature type="transmembrane region" description="Helical" evidence="7">
    <location>
        <begin position="155"/>
        <end position="176"/>
    </location>
</feature>
<keyword evidence="5 7" id="KW-1133">Transmembrane helix</keyword>
<keyword evidence="4" id="KW-0769">Symport</keyword>
<feature type="transmembrane region" description="Helical" evidence="7">
    <location>
        <begin position="345"/>
        <end position="365"/>
    </location>
</feature>
<accession>A0ABQ0Z846</accession>
<evidence type="ECO:0000256" key="6">
    <source>
        <dbReference type="ARBA" id="ARBA00023136"/>
    </source>
</evidence>
<feature type="transmembrane region" description="Helical" evidence="7">
    <location>
        <begin position="411"/>
        <end position="431"/>
    </location>
</feature>
<feature type="transmembrane region" description="Helical" evidence="7">
    <location>
        <begin position="131"/>
        <end position="148"/>
    </location>
</feature>
<sequence length="432" mass="45831">MSGYQMDDKSSVVEPSKPRLLEILGPGLVTGASDDDPSGIATYSQAGAQFGYVASWTLVFTYPLMVAVQMISARIGRTTGRGLAGSMAKCYPRWVGVSVTVPLLIANVINLGADLGAMGDAAHLLLNGNSLIYVAAFGVICILLQVLLKYKRYVAVLKWLSLALLSYIATLFVVRVDWLAFSRGLLLPTIKADPNYWSMIVAIFGTTISPYLFFWQASQEAEDLKEKPREEPLVKHPAEAEKANTRITLDTLVGMAASNIVALAIITTTAATLNTAGSTNIESSVDAAKAIEPLAGPFAKIIFAIGIMGTGLLAVPVLAGSAAYAIGEAARWKVGLSRDPSEAKAFYTTVGLATIVGMLLNFTPIPPMKALFWSAVINGVVAVPVMVILMLIASNRDVMKQFVIGKGLRAVGWAACLAMFVAVIGMAATAFF</sequence>
<dbReference type="Pfam" id="PF01566">
    <property type="entry name" value="Nramp"/>
    <property type="match status" value="1"/>
</dbReference>
<keyword evidence="9" id="KW-1185">Reference proteome</keyword>
<evidence type="ECO:0000256" key="2">
    <source>
        <dbReference type="ARBA" id="ARBA00022448"/>
    </source>
</evidence>
<evidence type="ECO:0000256" key="4">
    <source>
        <dbReference type="ARBA" id="ARBA00022847"/>
    </source>
</evidence>
<feature type="transmembrane region" description="Helical" evidence="7">
    <location>
        <begin position="252"/>
        <end position="273"/>
    </location>
</feature>
<feature type="transmembrane region" description="Helical" evidence="7">
    <location>
        <begin position="94"/>
        <end position="111"/>
    </location>
</feature>
<reference evidence="8 9" key="1">
    <citation type="journal article" date="2020" name="Genome Biol. Evol.">
        <title>Rhizobium dioscoreae sp. nov., a plant growth-promoting bacterium isolated from yam (Dioscorea species).</title>
        <authorList>
            <person name="Ouyabe M."/>
            <person name="Tanaka N."/>
            <person name="Shiwa Y."/>
            <person name="Fujita N."/>
            <person name="Kikuno H."/>
            <person name="Babil P."/>
            <person name="Shiwachi H."/>
        </authorList>
    </citation>
    <scope>NUCLEOTIDE SEQUENCE [LARGE SCALE GENOMIC DNA]</scope>
    <source>
        <strain evidence="8 9">S-93</strain>
    </source>
</reference>
<name>A0ABQ0Z846_9HYPH</name>
<keyword evidence="3 7" id="KW-0812">Transmembrane</keyword>
<dbReference type="PANTHER" id="PTHR11706:SF33">
    <property type="entry name" value="NATURAL RESISTANCE-ASSOCIATED MACROPHAGE PROTEIN 2"/>
    <property type="match status" value="1"/>
</dbReference>
<feature type="transmembrane region" description="Helical" evidence="7">
    <location>
        <begin position="53"/>
        <end position="73"/>
    </location>
</feature>
<dbReference type="PANTHER" id="PTHR11706">
    <property type="entry name" value="SOLUTE CARRIER PROTEIN FAMILY 11 MEMBER"/>
    <property type="match status" value="1"/>
</dbReference>
<organism evidence="8 9">
    <name type="scientific">Rhizobium dioscoreae</name>
    <dbReference type="NCBI Taxonomy" id="2653122"/>
    <lineage>
        <taxon>Bacteria</taxon>
        <taxon>Pseudomonadati</taxon>
        <taxon>Pseudomonadota</taxon>
        <taxon>Alphaproteobacteria</taxon>
        <taxon>Hyphomicrobiales</taxon>
        <taxon>Rhizobiaceae</taxon>
        <taxon>Rhizobium/Agrobacterium group</taxon>
        <taxon>Rhizobium</taxon>
    </lineage>
</organism>
<feature type="transmembrane region" description="Helical" evidence="7">
    <location>
        <begin position="371"/>
        <end position="391"/>
    </location>
</feature>
<proteinExistence type="predicted"/>
<evidence type="ECO:0000256" key="5">
    <source>
        <dbReference type="ARBA" id="ARBA00022989"/>
    </source>
</evidence>
<evidence type="ECO:0000313" key="9">
    <source>
        <dbReference type="Proteomes" id="UP000390335"/>
    </source>
</evidence>
<evidence type="ECO:0000256" key="1">
    <source>
        <dbReference type="ARBA" id="ARBA00004141"/>
    </source>
</evidence>
<evidence type="ECO:0000256" key="3">
    <source>
        <dbReference type="ARBA" id="ARBA00022692"/>
    </source>
</evidence>
<comment type="caution">
    <text evidence="8">The sequence shown here is derived from an EMBL/GenBank/DDBJ whole genome shotgun (WGS) entry which is preliminary data.</text>
</comment>
<dbReference type="Proteomes" id="UP000390335">
    <property type="component" value="Unassembled WGS sequence"/>
</dbReference>
<keyword evidence="6 7" id="KW-0472">Membrane</keyword>
<dbReference type="RefSeq" id="WP_233790012.1">
    <property type="nucleotide sequence ID" value="NZ_BLAJ01000004.1"/>
</dbReference>